<protein>
    <recommendedName>
        <fullName evidence="2">DUF632 domain-containing protein</fullName>
    </recommendedName>
</protein>
<evidence type="ECO:0000313" key="4">
    <source>
        <dbReference type="Proteomes" id="UP000015453"/>
    </source>
</evidence>
<sequence length="282" mass="32482">MAKMWRSMCQHNDDQLKAVSGLKSLDVSGSVDSGSGAAIETSREHHERTKQLCIAVEQWNSQFEKMVTNQRQYVNSLNGWLKLNLIPIESTLREKASAAAASSPPRNPTPPPIQPLLLSWHDHLEKLPDDVAKSSIFSFKEVIKSIALHQEEEMKLREKRDGTRREYLRKKQGFEEWYQRHVQRRTPPPRGADDGAETASKDPAVERRIAVEMLKKRLDEETDEHRKHCVHVREKSLASLKIRLPELFRALSDYSHACFDAYESLRMVIQSQNLLNHQEEPS</sequence>
<accession>S8BTT7</accession>
<keyword evidence="4" id="KW-1185">Reference proteome</keyword>
<dbReference type="AlphaFoldDB" id="S8BTT7"/>
<dbReference type="PANTHER" id="PTHR21450:SF7">
    <property type="entry name" value="DNA LIGASE (DUF630 AND DUF632)"/>
    <property type="match status" value="1"/>
</dbReference>
<gene>
    <name evidence="3" type="ORF">M569_16812</name>
</gene>
<reference evidence="3 4" key="1">
    <citation type="journal article" date="2013" name="BMC Genomics">
        <title>The miniature genome of a carnivorous plant Genlisea aurea contains a low number of genes and short non-coding sequences.</title>
        <authorList>
            <person name="Leushkin E.V."/>
            <person name="Sutormin R.A."/>
            <person name="Nabieva E.R."/>
            <person name="Penin A.A."/>
            <person name="Kondrashov A.S."/>
            <person name="Logacheva M.D."/>
        </authorList>
    </citation>
    <scope>NUCLEOTIDE SEQUENCE [LARGE SCALE GENOMIC DNA]</scope>
</reference>
<evidence type="ECO:0000259" key="2">
    <source>
        <dbReference type="Pfam" id="PF04782"/>
    </source>
</evidence>
<comment type="caution">
    <text evidence="3">The sequence shown here is derived from an EMBL/GenBank/DDBJ whole genome shotgun (WGS) entry which is preliminary data.</text>
</comment>
<organism evidence="3 4">
    <name type="scientific">Genlisea aurea</name>
    <dbReference type="NCBI Taxonomy" id="192259"/>
    <lineage>
        <taxon>Eukaryota</taxon>
        <taxon>Viridiplantae</taxon>
        <taxon>Streptophyta</taxon>
        <taxon>Embryophyta</taxon>
        <taxon>Tracheophyta</taxon>
        <taxon>Spermatophyta</taxon>
        <taxon>Magnoliopsida</taxon>
        <taxon>eudicotyledons</taxon>
        <taxon>Gunneridae</taxon>
        <taxon>Pentapetalae</taxon>
        <taxon>asterids</taxon>
        <taxon>lamiids</taxon>
        <taxon>Lamiales</taxon>
        <taxon>Lentibulariaceae</taxon>
        <taxon>Genlisea</taxon>
    </lineage>
</organism>
<evidence type="ECO:0000256" key="1">
    <source>
        <dbReference type="SAM" id="MobiDB-lite"/>
    </source>
</evidence>
<dbReference type="EMBL" id="AUSU01009632">
    <property type="protein sequence ID" value="EPS58005.1"/>
    <property type="molecule type" value="Genomic_DNA"/>
</dbReference>
<dbReference type="InterPro" id="IPR006867">
    <property type="entry name" value="DUF632"/>
</dbReference>
<dbReference type="Proteomes" id="UP000015453">
    <property type="component" value="Unassembled WGS sequence"/>
</dbReference>
<name>S8BTT7_9LAMI</name>
<feature type="domain" description="DUF632" evidence="2">
    <location>
        <begin position="1"/>
        <end position="144"/>
    </location>
</feature>
<evidence type="ECO:0000313" key="3">
    <source>
        <dbReference type="EMBL" id="EPS58005.1"/>
    </source>
</evidence>
<dbReference type="OrthoDB" id="674656at2759"/>
<proteinExistence type="predicted"/>
<feature type="region of interest" description="Disordered" evidence="1">
    <location>
        <begin position="182"/>
        <end position="201"/>
    </location>
</feature>
<dbReference type="Pfam" id="PF04782">
    <property type="entry name" value="DUF632"/>
    <property type="match status" value="1"/>
</dbReference>
<dbReference type="PANTHER" id="PTHR21450">
    <property type="entry name" value="PROTEIN ALTERED PHOSPHATE STARVATION RESPONSE 1"/>
    <property type="match status" value="1"/>
</dbReference>